<evidence type="ECO:0000256" key="3">
    <source>
        <dbReference type="ARBA" id="ARBA00022692"/>
    </source>
</evidence>
<feature type="transmembrane region" description="Helical" evidence="10">
    <location>
        <begin position="203"/>
        <end position="221"/>
    </location>
</feature>
<evidence type="ECO:0008006" key="13">
    <source>
        <dbReference type="Google" id="ProtNLM"/>
    </source>
</evidence>
<organism evidence="11 12">
    <name type="scientific">Mesoterricola silvestris</name>
    <dbReference type="NCBI Taxonomy" id="2927979"/>
    <lineage>
        <taxon>Bacteria</taxon>
        <taxon>Pseudomonadati</taxon>
        <taxon>Acidobacteriota</taxon>
        <taxon>Holophagae</taxon>
        <taxon>Holophagales</taxon>
        <taxon>Holophagaceae</taxon>
        <taxon>Mesoterricola</taxon>
    </lineage>
</organism>
<keyword evidence="4 10" id="KW-1133">Transmembrane helix</keyword>
<feature type="transmembrane region" description="Helical" evidence="10">
    <location>
        <begin position="241"/>
        <end position="261"/>
    </location>
</feature>
<feature type="transmembrane region" description="Helical" evidence="10">
    <location>
        <begin position="60"/>
        <end position="80"/>
    </location>
</feature>
<protein>
    <recommendedName>
        <fullName evidence="13">Chloride channel protein</fullName>
    </recommendedName>
</protein>
<dbReference type="KEGG" id="msil:METEAL_20340"/>
<evidence type="ECO:0000256" key="8">
    <source>
        <dbReference type="ARBA" id="ARBA00023214"/>
    </source>
</evidence>
<dbReference type="InterPro" id="IPR001807">
    <property type="entry name" value="ClC"/>
</dbReference>
<evidence type="ECO:0000256" key="10">
    <source>
        <dbReference type="SAM" id="Phobius"/>
    </source>
</evidence>
<dbReference type="InterPro" id="IPR014743">
    <property type="entry name" value="Cl-channel_core"/>
</dbReference>
<dbReference type="PANTHER" id="PTHR43427:SF6">
    <property type="entry name" value="CHLORIDE CHANNEL PROTEIN CLC-E"/>
    <property type="match status" value="1"/>
</dbReference>
<keyword evidence="8" id="KW-0868">Chloride</keyword>
<reference evidence="12" key="1">
    <citation type="journal article" date="2023" name="Int. J. Syst. Evol. Microbiol.">
        <title>Mesoterricola silvestris gen. nov., sp. nov., Mesoterricola sediminis sp. nov., Geothrix oryzae sp. nov., Geothrix edaphica sp. nov., Geothrix rubra sp. nov., and Geothrix limicola sp. nov., six novel members of Acidobacteriota isolated from soils.</title>
        <authorList>
            <person name="Itoh H."/>
            <person name="Sugisawa Y."/>
            <person name="Mise K."/>
            <person name="Xu Z."/>
            <person name="Kuniyasu M."/>
            <person name="Ushijima N."/>
            <person name="Kawano K."/>
            <person name="Kobayashi E."/>
            <person name="Shiratori Y."/>
            <person name="Masuda Y."/>
            <person name="Senoo K."/>
        </authorList>
    </citation>
    <scope>NUCLEOTIDE SEQUENCE [LARGE SCALE GENOMIC DNA]</scope>
    <source>
        <strain evidence="12">W79</strain>
    </source>
</reference>
<evidence type="ECO:0000256" key="6">
    <source>
        <dbReference type="ARBA" id="ARBA00023136"/>
    </source>
</evidence>
<feature type="transmembrane region" description="Helical" evidence="10">
    <location>
        <begin position="26"/>
        <end position="48"/>
    </location>
</feature>
<dbReference type="Pfam" id="PF00654">
    <property type="entry name" value="Voltage_CLC"/>
    <property type="match status" value="1"/>
</dbReference>
<dbReference type="InterPro" id="IPR050368">
    <property type="entry name" value="ClC-type_chloride_channel"/>
</dbReference>
<evidence type="ECO:0000313" key="11">
    <source>
        <dbReference type="EMBL" id="BDU72860.1"/>
    </source>
</evidence>
<evidence type="ECO:0000313" key="12">
    <source>
        <dbReference type="Proteomes" id="UP001238179"/>
    </source>
</evidence>
<proteinExistence type="predicted"/>
<dbReference type="AlphaFoldDB" id="A0AA48K985"/>
<dbReference type="GO" id="GO:0034707">
    <property type="term" value="C:chloride channel complex"/>
    <property type="evidence" value="ECO:0007669"/>
    <property type="project" value="UniProtKB-KW"/>
</dbReference>
<dbReference type="PRINTS" id="PR00762">
    <property type="entry name" value="CLCHANNEL"/>
</dbReference>
<gene>
    <name evidence="11" type="ORF">METEAL_20340</name>
</gene>
<sequence length="424" mass="43917">MILSSARTLLPTRTTRLRFLAHTRHIVGVMLPLGAAVGLLVALALYCLAHFEPWVQSVGWRTRLTLLLPAVGLFLTTIWLRFTGLGEVSLGADLDLARTDPYGAFPFLRSLGKVVGCALTIGFGGSAGTEGPGKWFGAAMGLQYHRVLRTSANYLGIVRRLARPPLVMARAGAASALAAVFRAPLSGALMAAENHGHLAAESLIPCLVSAASGYVVFSGLMGYEPLLPLPRGIPTLRARELFWALGLGLLCGLASTAYLRAKRALDGLLRKSPLVWRGLAAGVGLSLLAVPGHFLFSDLPITEGGGLDLVKVLLQGGTLPGHAMAFLGLKLAATALTFAGGGIGGLWLPSLTMGCALGTAFDGFAHLGTHGYLTLVGGAAMAGATNESLLVPVVFLAETTGQAALVVPALVATTVSYVVVREGG</sequence>
<keyword evidence="9" id="KW-0407">Ion channel</keyword>
<keyword evidence="6 10" id="KW-0472">Membrane</keyword>
<feature type="transmembrane region" description="Helical" evidence="10">
    <location>
        <begin position="323"/>
        <end position="348"/>
    </location>
</feature>
<dbReference type="RefSeq" id="WP_316415772.1">
    <property type="nucleotide sequence ID" value="NZ_AP027080.1"/>
</dbReference>
<evidence type="ECO:0000256" key="2">
    <source>
        <dbReference type="ARBA" id="ARBA00022448"/>
    </source>
</evidence>
<evidence type="ECO:0000256" key="5">
    <source>
        <dbReference type="ARBA" id="ARBA00023065"/>
    </source>
</evidence>
<dbReference type="PANTHER" id="PTHR43427">
    <property type="entry name" value="CHLORIDE CHANNEL PROTEIN CLC-E"/>
    <property type="match status" value="1"/>
</dbReference>
<name>A0AA48K985_9BACT</name>
<dbReference type="SUPFAM" id="SSF81340">
    <property type="entry name" value="Clc chloride channel"/>
    <property type="match status" value="1"/>
</dbReference>
<keyword evidence="3 10" id="KW-0812">Transmembrane</keyword>
<evidence type="ECO:0000256" key="4">
    <source>
        <dbReference type="ARBA" id="ARBA00022989"/>
    </source>
</evidence>
<evidence type="ECO:0000256" key="7">
    <source>
        <dbReference type="ARBA" id="ARBA00023173"/>
    </source>
</evidence>
<feature type="transmembrane region" description="Helical" evidence="10">
    <location>
        <begin position="402"/>
        <end position="420"/>
    </location>
</feature>
<dbReference type="EMBL" id="AP027080">
    <property type="protein sequence ID" value="BDU72860.1"/>
    <property type="molecule type" value="Genomic_DNA"/>
</dbReference>
<keyword evidence="7" id="KW-0869">Chloride channel</keyword>
<feature type="transmembrane region" description="Helical" evidence="10">
    <location>
        <begin position="360"/>
        <end position="382"/>
    </location>
</feature>
<evidence type="ECO:0000256" key="9">
    <source>
        <dbReference type="ARBA" id="ARBA00023303"/>
    </source>
</evidence>
<keyword evidence="2" id="KW-0813">Transport</keyword>
<dbReference type="GO" id="GO:0005254">
    <property type="term" value="F:chloride channel activity"/>
    <property type="evidence" value="ECO:0007669"/>
    <property type="project" value="UniProtKB-KW"/>
</dbReference>
<dbReference type="CDD" id="cd00400">
    <property type="entry name" value="Voltage_gated_ClC"/>
    <property type="match status" value="1"/>
</dbReference>
<keyword evidence="12" id="KW-1185">Reference proteome</keyword>
<comment type="subcellular location">
    <subcellularLocation>
        <location evidence="1">Membrane</location>
        <topology evidence="1">Multi-pass membrane protein</topology>
    </subcellularLocation>
</comment>
<accession>A0AA48K985</accession>
<dbReference type="Gene3D" id="1.10.3080.10">
    <property type="entry name" value="Clc chloride channel"/>
    <property type="match status" value="1"/>
</dbReference>
<keyword evidence="5" id="KW-0406">Ion transport</keyword>
<feature type="transmembrane region" description="Helical" evidence="10">
    <location>
        <begin position="273"/>
        <end position="296"/>
    </location>
</feature>
<dbReference type="Proteomes" id="UP001238179">
    <property type="component" value="Chromosome"/>
</dbReference>
<evidence type="ECO:0000256" key="1">
    <source>
        <dbReference type="ARBA" id="ARBA00004141"/>
    </source>
</evidence>